<evidence type="ECO:0000256" key="4">
    <source>
        <dbReference type="RuleBase" id="RU003744"/>
    </source>
</evidence>
<proteinExistence type="inferred from homology"/>
<accession>A0A5C2HBM8</accession>
<evidence type="ECO:0000256" key="2">
    <source>
        <dbReference type="ARBA" id="ARBA00010333"/>
    </source>
</evidence>
<dbReference type="Proteomes" id="UP000322726">
    <property type="component" value="Chromosome"/>
</dbReference>
<evidence type="ECO:0000256" key="3">
    <source>
        <dbReference type="ARBA" id="ARBA00022729"/>
    </source>
</evidence>
<name>A0A5C2HBM8_9BACT</name>
<dbReference type="InterPro" id="IPR018313">
    <property type="entry name" value="SBP_3_CS"/>
</dbReference>
<dbReference type="Gene3D" id="3.40.190.10">
    <property type="entry name" value="Periplasmic binding protein-like II"/>
    <property type="match status" value="2"/>
</dbReference>
<comment type="subcellular location">
    <subcellularLocation>
        <location evidence="1">Cell envelope</location>
    </subcellularLocation>
</comment>
<dbReference type="SUPFAM" id="SSF53850">
    <property type="entry name" value="Periplasmic binding protein-like II"/>
    <property type="match status" value="1"/>
</dbReference>
<gene>
    <name evidence="5" type="ORF">APAC_1058</name>
</gene>
<dbReference type="KEGG" id="apai:APAC_1058"/>
<keyword evidence="3" id="KW-0732">Signal</keyword>
<evidence type="ECO:0000256" key="1">
    <source>
        <dbReference type="ARBA" id="ARBA00004196"/>
    </source>
</evidence>
<protein>
    <submittedName>
        <fullName evidence="5">Periplasmic substrate-binding protein</fullName>
    </submittedName>
</protein>
<dbReference type="Pfam" id="PF00497">
    <property type="entry name" value="SBP_bac_3"/>
    <property type="match status" value="1"/>
</dbReference>
<organism evidence="5 6">
    <name type="scientific">Malaciobacter pacificus</name>
    <dbReference type="NCBI Taxonomy" id="1080223"/>
    <lineage>
        <taxon>Bacteria</taxon>
        <taxon>Pseudomonadati</taxon>
        <taxon>Campylobacterota</taxon>
        <taxon>Epsilonproteobacteria</taxon>
        <taxon>Campylobacterales</taxon>
        <taxon>Arcobacteraceae</taxon>
        <taxon>Malaciobacter</taxon>
    </lineage>
</organism>
<evidence type="ECO:0000313" key="6">
    <source>
        <dbReference type="Proteomes" id="UP000322726"/>
    </source>
</evidence>
<dbReference type="CDD" id="cd13530">
    <property type="entry name" value="PBP2_peptides_like"/>
    <property type="match status" value="1"/>
</dbReference>
<dbReference type="InterPro" id="IPR001638">
    <property type="entry name" value="Solute-binding_3/MltF_N"/>
</dbReference>
<dbReference type="AlphaFoldDB" id="A0A5C2HBM8"/>
<dbReference type="EMBL" id="CP035928">
    <property type="protein sequence ID" value="QEP34184.1"/>
    <property type="molecule type" value="Genomic_DNA"/>
</dbReference>
<keyword evidence="6" id="KW-1185">Reference proteome</keyword>
<sequence length="259" mass="30052">MKTVIALLIFFNFNLFAENTKLEKIITNNELRVCIWPQYYGISYIDSRTQKLTGIDIDLAHELAKDLNVKLKLVKSSFPTLIEDVTSNKCDIAMFAIGNTKARSEKMRFTTAHLQSDIYAITTKTNKKIKSWEDIDKNGVIVAVAKGTYHEPIMKKKLKNAKLITIKGFKQREQEVQSGRADVFMTDYPYSKKMLEKTDWAKLIKPTDNYHLTSYAWTMAYGHEEFYQRVEKFIFKIKNDGRLLKFAKKNGLEPIAKLR</sequence>
<dbReference type="RefSeq" id="WP_130233138.1">
    <property type="nucleotide sequence ID" value="NZ_BMEF01000011.1"/>
</dbReference>
<evidence type="ECO:0000313" key="5">
    <source>
        <dbReference type="EMBL" id="QEP34184.1"/>
    </source>
</evidence>
<dbReference type="OrthoDB" id="8994218at2"/>
<reference evidence="5" key="1">
    <citation type="submission" date="2019-09" db="EMBL/GenBank/DDBJ databases">
        <title>Complete genome sequencing of four Arcobacter species reveals a diverse suite of mobile elements.</title>
        <authorList>
            <person name="Miller W.G."/>
            <person name="Yee E."/>
            <person name="Bono J.L."/>
        </authorList>
    </citation>
    <scope>NUCLEOTIDE SEQUENCE [LARGE SCALE GENOMIC DNA]</scope>
    <source>
        <strain evidence="5">LMG 26638</strain>
    </source>
</reference>
<dbReference type="PROSITE" id="PS01039">
    <property type="entry name" value="SBP_BACTERIAL_3"/>
    <property type="match status" value="1"/>
</dbReference>
<dbReference type="PANTHER" id="PTHR35936:SF17">
    <property type="entry name" value="ARGININE-BINDING EXTRACELLULAR PROTEIN ARTP"/>
    <property type="match status" value="1"/>
</dbReference>
<reference evidence="5" key="2">
    <citation type="submission" date="2019-09" db="EMBL/GenBank/DDBJ databases">
        <title>Taxonomic note: a critical rebuttal of the proposed division of the genus Arcobacter into six genera, emended descriptions of Arcobacter anaerophilus and the genus Arcobacter, and an assessment of genus-level boundaries for Epsilonproteobacteria using in silico genomic comparator tools.</title>
        <authorList>
            <person name="On S.L.W."/>
            <person name="Miller W.G."/>
            <person name="Biggs P."/>
            <person name="Cornelius A."/>
            <person name="Vandamme P."/>
        </authorList>
    </citation>
    <scope>NUCLEOTIDE SEQUENCE [LARGE SCALE GENOMIC DNA]</scope>
    <source>
        <strain evidence="5">LMG 26638</strain>
    </source>
</reference>
<dbReference type="PANTHER" id="PTHR35936">
    <property type="entry name" value="MEMBRANE-BOUND LYTIC MUREIN TRANSGLYCOSYLASE F"/>
    <property type="match status" value="1"/>
</dbReference>
<dbReference type="GO" id="GO:0030313">
    <property type="term" value="C:cell envelope"/>
    <property type="evidence" value="ECO:0007669"/>
    <property type="project" value="UniProtKB-SubCell"/>
</dbReference>
<comment type="similarity">
    <text evidence="2 4">Belongs to the bacterial solute-binding protein 3 family.</text>
</comment>
<dbReference type="SMART" id="SM00062">
    <property type="entry name" value="PBPb"/>
    <property type="match status" value="1"/>
</dbReference>